<keyword evidence="2" id="KW-1185">Reference proteome</keyword>
<accession>A0ABN9GVG1</accession>
<evidence type="ECO:0000313" key="1">
    <source>
        <dbReference type="EMBL" id="CAI9612904.1"/>
    </source>
</evidence>
<name>A0ABN9GVG1_9NEOB</name>
<reference evidence="1" key="1">
    <citation type="submission" date="2023-05" db="EMBL/GenBank/DDBJ databases">
        <authorList>
            <person name="Stuckert A."/>
        </authorList>
    </citation>
    <scope>NUCLEOTIDE SEQUENCE</scope>
</reference>
<comment type="caution">
    <text evidence="1">The sequence shown here is derived from an EMBL/GenBank/DDBJ whole genome shotgun (WGS) entry which is preliminary data.</text>
</comment>
<sequence length="77" mass="8457">MRRSHQLSAELISKDLQTSCGQQCVESFLEWVSMAEQLHASLTSPSAMQSGRCRGVKHTTTGLWSTGDVFSGMTNHT</sequence>
<protein>
    <submittedName>
        <fullName evidence="1">Uncharacterized protein</fullName>
    </submittedName>
</protein>
<dbReference type="Proteomes" id="UP001162483">
    <property type="component" value="Unassembled WGS sequence"/>
</dbReference>
<gene>
    <name evidence="1" type="ORF">SPARVUS_LOCUS14796550</name>
</gene>
<proteinExistence type="predicted"/>
<evidence type="ECO:0000313" key="2">
    <source>
        <dbReference type="Proteomes" id="UP001162483"/>
    </source>
</evidence>
<organism evidence="1 2">
    <name type="scientific">Staurois parvus</name>
    <dbReference type="NCBI Taxonomy" id="386267"/>
    <lineage>
        <taxon>Eukaryota</taxon>
        <taxon>Metazoa</taxon>
        <taxon>Chordata</taxon>
        <taxon>Craniata</taxon>
        <taxon>Vertebrata</taxon>
        <taxon>Euteleostomi</taxon>
        <taxon>Amphibia</taxon>
        <taxon>Batrachia</taxon>
        <taxon>Anura</taxon>
        <taxon>Neobatrachia</taxon>
        <taxon>Ranoidea</taxon>
        <taxon>Ranidae</taxon>
        <taxon>Staurois</taxon>
    </lineage>
</organism>
<dbReference type="EMBL" id="CATNWA010019383">
    <property type="protein sequence ID" value="CAI9612904.1"/>
    <property type="molecule type" value="Genomic_DNA"/>
</dbReference>
<feature type="non-terminal residue" evidence="1">
    <location>
        <position position="77"/>
    </location>
</feature>